<dbReference type="EMBL" id="LIAE01008330">
    <property type="protein sequence ID" value="PAV74454.1"/>
    <property type="molecule type" value="Genomic_DNA"/>
</dbReference>
<dbReference type="InterPro" id="IPR004345">
    <property type="entry name" value="TB2_DP1_HVA22"/>
</dbReference>
<evidence type="ECO:0000313" key="2">
    <source>
        <dbReference type="EMBL" id="PAV74454.1"/>
    </source>
</evidence>
<name>A0A2A2KKD5_9BILA</name>
<organism evidence="2 3">
    <name type="scientific">Diploscapter pachys</name>
    <dbReference type="NCBI Taxonomy" id="2018661"/>
    <lineage>
        <taxon>Eukaryota</taxon>
        <taxon>Metazoa</taxon>
        <taxon>Ecdysozoa</taxon>
        <taxon>Nematoda</taxon>
        <taxon>Chromadorea</taxon>
        <taxon>Rhabditida</taxon>
        <taxon>Rhabditina</taxon>
        <taxon>Rhabditomorpha</taxon>
        <taxon>Rhabditoidea</taxon>
        <taxon>Rhabditidae</taxon>
        <taxon>Diploscapter</taxon>
    </lineage>
</organism>
<dbReference type="OrthoDB" id="5913021at2759"/>
<protein>
    <recommendedName>
        <fullName evidence="1">Receptor expression-enhancing protein</fullName>
    </recommendedName>
</protein>
<gene>
    <name evidence="2" type="ORF">WR25_02441</name>
</gene>
<reference evidence="2 3" key="1">
    <citation type="journal article" date="2017" name="Curr. Biol.">
        <title>Genome architecture and evolution of a unichromosomal asexual nematode.</title>
        <authorList>
            <person name="Fradin H."/>
            <person name="Zegar C."/>
            <person name="Gutwein M."/>
            <person name="Lucas J."/>
            <person name="Kovtun M."/>
            <person name="Corcoran D."/>
            <person name="Baugh L.R."/>
            <person name="Kiontke K."/>
            <person name="Gunsalus K."/>
            <person name="Fitch D.H."/>
            <person name="Piano F."/>
        </authorList>
    </citation>
    <scope>NUCLEOTIDE SEQUENCE [LARGE SCALE GENOMIC DNA]</scope>
    <source>
        <strain evidence="2">PF1309</strain>
    </source>
</reference>
<dbReference type="PANTHER" id="PTHR12300:SF34">
    <property type="entry name" value="RECEPTOR EXPRESSION-ENHANCING PROTEIN"/>
    <property type="match status" value="1"/>
</dbReference>
<dbReference type="GO" id="GO:0016020">
    <property type="term" value="C:membrane"/>
    <property type="evidence" value="ECO:0007669"/>
    <property type="project" value="UniProtKB-SubCell"/>
</dbReference>
<evidence type="ECO:0000256" key="1">
    <source>
        <dbReference type="RuleBase" id="RU362006"/>
    </source>
</evidence>
<dbReference type="Proteomes" id="UP000218231">
    <property type="component" value="Unassembled WGS sequence"/>
</dbReference>
<dbReference type="PANTHER" id="PTHR12300">
    <property type="entry name" value="HVA22-LIKE PROTEINS"/>
    <property type="match status" value="1"/>
</dbReference>
<sequence>MLILVVSGPAEFFCNMIAFIYPAYASVVAIRSVDTSGDTHWLSYWTVFGVLSLMDSFLNSCPSTSCQGVLLDAFFLMSLSLPQTQGSKFIYYQCVDPPFGFINSALYRQKAA</sequence>
<proteinExistence type="inferred from homology"/>
<evidence type="ECO:0000313" key="3">
    <source>
        <dbReference type="Proteomes" id="UP000218231"/>
    </source>
</evidence>
<comment type="caution">
    <text evidence="2">The sequence shown here is derived from an EMBL/GenBank/DDBJ whole genome shotgun (WGS) entry which is preliminary data.</text>
</comment>
<accession>A0A2A2KKD5</accession>
<dbReference type="Pfam" id="PF03134">
    <property type="entry name" value="TB2_DP1_HVA22"/>
    <property type="match status" value="1"/>
</dbReference>
<dbReference type="STRING" id="2018661.A0A2A2KKD5"/>
<dbReference type="AlphaFoldDB" id="A0A2A2KKD5"/>
<comment type="similarity">
    <text evidence="1">Belongs to the DP1 family.</text>
</comment>
<comment type="subcellular location">
    <subcellularLocation>
        <location evidence="1">Membrane</location>
        <topology evidence="1">Multi-pass membrane protein</topology>
    </subcellularLocation>
</comment>
<keyword evidence="3" id="KW-1185">Reference proteome</keyword>